<keyword evidence="6 9" id="KW-0472">Membrane</keyword>
<evidence type="ECO:0000256" key="2">
    <source>
        <dbReference type="ARBA" id="ARBA00022475"/>
    </source>
</evidence>
<dbReference type="AlphaFoldDB" id="A0A9X1FYR6"/>
<dbReference type="GO" id="GO:0005886">
    <property type="term" value="C:plasma membrane"/>
    <property type="evidence" value="ECO:0007669"/>
    <property type="project" value="UniProtKB-SubCell"/>
</dbReference>
<feature type="transmembrane region" description="Helical" evidence="9">
    <location>
        <begin position="340"/>
        <end position="361"/>
    </location>
</feature>
<dbReference type="PANTHER" id="PTHR33362">
    <property type="entry name" value="SIALIC ACID TRAP TRANSPORTER PERMEASE PROTEIN SIAT-RELATED"/>
    <property type="match status" value="1"/>
</dbReference>
<feature type="transmembrane region" description="Helical" evidence="9">
    <location>
        <begin position="139"/>
        <end position="165"/>
    </location>
</feature>
<feature type="region of interest" description="Disordered" evidence="8">
    <location>
        <begin position="210"/>
        <end position="235"/>
    </location>
</feature>
<reference evidence="11" key="1">
    <citation type="submission" date="2021-07" db="EMBL/GenBank/DDBJ databases">
        <title>Roseobacter insulae sp. nov., isolated from a tidal flat.</title>
        <authorList>
            <person name="Park S."/>
            <person name="Yoon J.-H."/>
        </authorList>
    </citation>
    <scope>NUCLEOTIDE SEQUENCE</scope>
    <source>
        <strain evidence="11">YSTF-M11</strain>
    </source>
</reference>
<keyword evidence="5 9" id="KW-1133">Transmembrane helix</keyword>
<protein>
    <submittedName>
        <fullName evidence="11">TRAP transporter large permease subunit</fullName>
    </submittedName>
</protein>
<comment type="function">
    <text evidence="7">Part of the tripartite ATP-independent periplasmic (TRAP) transport system.</text>
</comment>
<dbReference type="EMBL" id="JAHXDN010000005">
    <property type="protein sequence ID" value="MBW4709819.1"/>
    <property type="molecule type" value="Genomic_DNA"/>
</dbReference>
<dbReference type="InterPro" id="IPR004681">
    <property type="entry name" value="TRAP_DctM"/>
</dbReference>
<feature type="transmembrane region" description="Helical" evidence="9">
    <location>
        <begin position="98"/>
        <end position="127"/>
    </location>
</feature>
<evidence type="ECO:0000256" key="9">
    <source>
        <dbReference type="SAM" id="Phobius"/>
    </source>
</evidence>
<evidence type="ECO:0000256" key="3">
    <source>
        <dbReference type="ARBA" id="ARBA00022519"/>
    </source>
</evidence>
<feature type="transmembrane region" description="Helical" evidence="9">
    <location>
        <begin position="244"/>
        <end position="266"/>
    </location>
</feature>
<dbReference type="PANTHER" id="PTHR33362:SF5">
    <property type="entry name" value="C4-DICARBOXYLATE TRAP TRANSPORTER LARGE PERMEASE PROTEIN DCTM"/>
    <property type="match status" value="1"/>
</dbReference>
<evidence type="ECO:0000256" key="8">
    <source>
        <dbReference type="SAM" id="MobiDB-lite"/>
    </source>
</evidence>
<name>A0A9X1FYR6_9RHOB</name>
<dbReference type="Proteomes" id="UP001138661">
    <property type="component" value="Unassembled WGS sequence"/>
</dbReference>
<evidence type="ECO:0000313" key="11">
    <source>
        <dbReference type="EMBL" id="MBW4709819.1"/>
    </source>
</evidence>
<dbReference type="GO" id="GO:0022857">
    <property type="term" value="F:transmembrane transporter activity"/>
    <property type="evidence" value="ECO:0007669"/>
    <property type="project" value="UniProtKB-UniRule"/>
</dbReference>
<evidence type="ECO:0000313" key="12">
    <source>
        <dbReference type="Proteomes" id="UP001138661"/>
    </source>
</evidence>
<dbReference type="InterPro" id="IPR010656">
    <property type="entry name" value="DctM"/>
</dbReference>
<feature type="domain" description="TRAP C4-dicarboxylate transport system permease DctM subunit" evidence="10">
    <location>
        <begin position="8"/>
        <end position="450"/>
    </location>
</feature>
<accession>A0A9X1FYR6</accession>
<keyword evidence="7" id="KW-0813">Transport</keyword>
<feature type="transmembrane region" description="Helical" evidence="9">
    <location>
        <begin position="7"/>
        <end position="27"/>
    </location>
</feature>
<evidence type="ECO:0000259" key="10">
    <source>
        <dbReference type="Pfam" id="PF06808"/>
    </source>
</evidence>
<evidence type="ECO:0000256" key="5">
    <source>
        <dbReference type="ARBA" id="ARBA00022989"/>
    </source>
</evidence>
<comment type="caution">
    <text evidence="11">The sequence shown here is derived from an EMBL/GenBank/DDBJ whole genome shotgun (WGS) entry which is preliminary data.</text>
</comment>
<evidence type="ECO:0000256" key="4">
    <source>
        <dbReference type="ARBA" id="ARBA00022692"/>
    </source>
</evidence>
<feature type="transmembrane region" description="Helical" evidence="9">
    <location>
        <begin position="302"/>
        <end position="320"/>
    </location>
</feature>
<keyword evidence="12" id="KW-1185">Reference proteome</keyword>
<dbReference type="Pfam" id="PF06808">
    <property type="entry name" value="DctM"/>
    <property type="match status" value="1"/>
</dbReference>
<organism evidence="11 12">
    <name type="scientific">Roseobacter insulae</name>
    <dbReference type="NCBI Taxonomy" id="2859783"/>
    <lineage>
        <taxon>Bacteria</taxon>
        <taxon>Pseudomonadati</taxon>
        <taxon>Pseudomonadota</taxon>
        <taxon>Alphaproteobacteria</taxon>
        <taxon>Rhodobacterales</taxon>
        <taxon>Roseobacteraceae</taxon>
        <taxon>Roseobacter</taxon>
    </lineage>
</organism>
<feature type="transmembrane region" description="Helical" evidence="9">
    <location>
        <begin position="389"/>
        <end position="412"/>
    </location>
</feature>
<evidence type="ECO:0000256" key="7">
    <source>
        <dbReference type="RuleBase" id="RU369079"/>
    </source>
</evidence>
<sequence>MGITIPVLGLLIVLVFAGVHIAVSLAITSLLGLFLITGSLDITIATFASTAFQGLRGYVFAALPLFMLMGEFISRSGAAQDLYVGINRSIRAIPGRLALATVLGNAVFAFLTGVSIAAAAAFTRIAYPQMLKLGYDRGVALGVIAGSSCLGMLIPPSNLMILWAILVEESIGRLFLAGILPGLMLAGLFLIYVLLNAWFRPHLYGEGPTASVAEGEPQPRSLSAAASGDDLQPSPLDTVTSRDVFISGICMGGLIAAVLGGIWFGAFTATEAAGVGALLALIFAIAVKRLGRKDIFEGILQVGKTAAPLMIMILMALLYSRTLALTGIGGSIEDFFGSGVIPPWAVLVFMVCIWFILGMLIDSKSIMLLTVPIFAPLGELIGYDPIAFAIIGILAIEAGILTPPFGLIVYTVKAAANDDKVSTLRIFGAATPYWICLLIVLVAVAIWPELATGLGDMVFG</sequence>
<keyword evidence="3 7" id="KW-0997">Cell inner membrane</keyword>
<evidence type="ECO:0000256" key="1">
    <source>
        <dbReference type="ARBA" id="ARBA00004429"/>
    </source>
</evidence>
<feature type="transmembrane region" description="Helical" evidence="9">
    <location>
        <begin position="171"/>
        <end position="195"/>
    </location>
</feature>
<feature type="transmembrane region" description="Helical" evidence="9">
    <location>
        <begin position="272"/>
        <end position="290"/>
    </location>
</feature>
<keyword evidence="4 9" id="KW-0812">Transmembrane</keyword>
<dbReference type="PIRSF" id="PIRSF006066">
    <property type="entry name" value="HI0050"/>
    <property type="match status" value="1"/>
</dbReference>
<gene>
    <name evidence="11" type="ORF">KX928_18695</name>
</gene>
<proteinExistence type="predicted"/>
<comment type="subcellular location">
    <subcellularLocation>
        <location evidence="1 7">Cell inner membrane</location>
        <topology evidence="1 7">Multi-pass membrane protein</topology>
    </subcellularLocation>
</comment>
<feature type="transmembrane region" description="Helical" evidence="9">
    <location>
        <begin position="424"/>
        <end position="447"/>
    </location>
</feature>
<evidence type="ECO:0000256" key="6">
    <source>
        <dbReference type="ARBA" id="ARBA00023136"/>
    </source>
</evidence>
<keyword evidence="2" id="KW-1003">Cell membrane</keyword>